<dbReference type="EMBL" id="CCKQ01011767">
    <property type="protein sequence ID" value="CDW83339.1"/>
    <property type="molecule type" value="Genomic_DNA"/>
</dbReference>
<proteinExistence type="predicted"/>
<reference evidence="3 4" key="1">
    <citation type="submission" date="2014-06" db="EMBL/GenBank/DDBJ databases">
        <authorList>
            <person name="Swart Estienne"/>
        </authorList>
    </citation>
    <scope>NUCLEOTIDE SEQUENCE [LARGE SCALE GENOMIC DNA]</scope>
    <source>
        <strain evidence="3 4">130c</strain>
    </source>
</reference>
<dbReference type="Proteomes" id="UP000039865">
    <property type="component" value="Unassembled WGS sequence"/>
</dbReference>
<organism evidence="3 4">
    <name type="scientific">Stylonychia lemnae</name>
    <name type="common">Ciliate</name>
    <dbReference type="NCBI Taxonomy" id="5949"/>
    <lineage>
        <taxon>Eukaryota</taxon>
        <taxon>Sar</taxon>
        <taxon>Alveolata</taxon>
        <taxon>Ciliophora</taxon>
        <taxon>Intramacronucleata</taxon>
        <taxon>Spirotrichea</taxon>
        <taxon>Stichotrichia</taxon>
        <taxon>Sporadotrichida</taxon>
        <taxon>Oxytrichidae</taxon>
        <taxon>Stylonychinae</taxon>
        <taxon>Stylonychia</taxon>
    </lineage>
</organism>
<evidence type="ECO:0000313" key="4">
    <source>
        <dbReference type="Proteomes" id="UP000039865"/>
    </source>
</evidence>
<keyword evidence="4" id="KW-1185">Reference proteome</keyword>
<gene>
    <name evidence="3" type="primary">Contig12308.g13148</name>
    <name evidence="3" type="ORF">STYLEM_12382</name>
</gene>
<evidence type="ECO:0000256" key="1">
    <source>
        <dbReference type="SAM" id="MobiDB-lite"/>
    </source>
</evidence>
<feature type="region of interest" description="Disordered" evidence="1">
    <location>
        <begin position="55"/>
        <end position="79"/>
    </location>
</feature>
<dbReference type="InParanoid" id="A0A078AMD7"/>
<keyword evidence="2" id="KW-0732">Signal</keyword>
<feature type="signal peptide" evidence="2">
    <location>
        <begin position="1"/>
        <end position="17"/>
    </location>
</feature>
<feature type="chain" id="PRO_5001729494" evidence="2">
    <location>
        <begin position="18"/>
        <end position="79"/>
    </location>
</feature>
<feature type="compositionally biased region" description="Basic and acidic residues" evidence="1">
    <location>
        <begin position="55"/>
        <end position="71"/>
    </location>
</feature>
<dbReference type="AlphaFoldDB" id="A0A078AMD7"/>
<evidence type="ECO:0000256" key="2">
    <source>
        <dbReference type="SAM" id="SignalP"/>
    </source>
</evidence>
<sequence>MKTLIFAGILLIATVQSKLDPVSPFPGFSAGIGALKTIPSLPKCHAQTKDWTHFGGHGRKEIQHAPKDRVHQLGQQMLG</sequence>
<evidence type="ECO:0000313" key="3">
    <source>
        <dbReference type="EMBL" id="CDW83339.1"/>
    </source>
</evidence>
<protein>
    <submittedName>
        <fullName evidence="3">Uncharacterized protein</fullName>
    </submittedName>
</protein>
<accession>A0A078AMD7</accession>
<name>A0A078AMD7_STYLE</name>